<name>A0A8J4URA5_9MYCE</name>
<organism evidence="1 2">
    <name type="scientific">Polysphondylium violaceum</name>
    <dbReference type="NCBI Taxonomy" id="133409"/>
    <lineage>
        <taxon>Eukaryota</taxon>
        <taxon>Amoebozoa</taxon>
        <taxon>Evosea</taxon>
        <taxon>Eumycetozoa</taxon>
        <taxon>Dictyostelia</taxon>
        <taxon>Dictyosteliales</taxon>
        <taxon>Dictyosteliaceae</taxon>
        <taxon>Polysphondylium</taxon>
    </lineage>
</organism>
<gene>
    <name evidence="1" type="ORF">CYY_006808</name>
</gene>
<comment type="caution">
    <text evidence="1">The sequence shown here is derived from an EMBL/GenBank/DDBJ whole genome shotgun (WGS) entry which is preliminary data.</text>
</comment>
<proteinExistence type="predicted"/>
<protein>
    <submittedName>
        <fullName evidence="1">Uncharacterized protein</fullName>
    </submittedName>
</protein>
<reference evidence="1" key="1">
    <citation type="submission" date="2020-01" db="EMBL/GenBank/DDBJ databases">
        <title>Development of genomics and gene disruption for Polysphondylium violaceum indicates a role for the polyketide synthase stlB in stalk morphogenesis.</title>
        <authorList>
            <person name="Narita B."/>
            <person name="Kawabe Y."/>
            <person name="Kin K."/>
            <person name="Saito T."/>
            <person name="Gibbs R."/>
            <person name="Kuspa A."/>
            <person name="Muzny D."/>
            <person name="Queller D."/>
            <person name="Richards S."/>
            <person name="Strassman J."/>
            <person name="Sucgang R."/>
            <person name="Worley K."/>
            <person name="Schaap P."/>
        </authorList>
    </citation>
    <scope>NUCLEOTIDE SEQUENCE</scope>
    <source>
        <strain evidence="1">QSvi11</strain>
    </source>
</reference>
<evidence type="ECO:0000313" key="2">
    <source>
        <dbReference type="Proteomes" id="UP000695562"/>
    </source>
</evidence>
<accession>A0A8J4URA5</accession>
<sequence>MALLKNLIFMGTLSNNPSKNNLSLSFSNSNSMNSFESKNLNCDTLKRSSGVLCVLENQPTPMNGYPAF</sequence>
<evidence type="ECO:0000313" key="1">
    <source>
        <dbReference type="EMBL" id="KAF2071881.1"/>
    </source>
</evidence>
<dbReference type="EMBL" id="AJWJ01000330">
    <property type="protein sequence ID" value="KAF2071881.1"/>
    <property type="molecule type" value="Genomic_DNA"/>
</dbReference>
<keyword evidence="2" id="KW-1185">Reference proteome</keyword>
<dbReference type="AlphaFoldDB" id="A0A8J4URA5"/>
<dbReference type="Proteomes" id="UP000695562">
    <property type="component" value="Unassembled WGS sequence"/>
</dbReference>